<dbReference type="AlphaFoldDB" id="A0A0D2FAA1"/>
<dbReference type="GeneID" id="25327468"/>
<dbReference type="Pfam" id="PF01778">
    <property type="entry name" value="Ribosomal_L28e"/>
    <property type="match status" value="1"/>
</dbReference>
<evidence type="ECO:0000256" key="3">
    <source>
        <dbReference type="ARBA" id="ARBA00023274"/>
    </source>
</evidence>
<sequence>MSERSNISGDLIWELVRSNNAYLVKRSSAGGVQFSRDPFNLTNKHSRKHEGFVNDKAVSVQPNEKGGVTLMTKKSEKSNTPKAAYNTHPYSKTTSNRKIYKNIADAVGKKSYRGDLNQDAVARASAIKNSQRPKKDVPEKKPRGLKGAKQEA</sequence>
<dbReference type="PANTHER" id="PTHR10544">
    <property type="entry name" value="60S RIBOSOMAL PROTEIN L28"/>
    <property type="match status" value="1"/>
</dbReference>
<keyword evidence="2" id="KW-0689">Ribosomal protein</keyword>
<feature type="region of interest" description="Disordered" evidence="4">
    <location>
        <begin position="124"/>
        <end position="152"/>
    </location>
</feature>
<dbReference type="HOGENOM" id="CLU_106801_0_0_1"/>
<evidence type="ECO:0000259" key="5">
    <source>
        <dbReference type="Pfam" id="PF01778"/>
    </source>
</evidence>
<dbReference type="FunFam" id="3.30.390.110:FF:000002">
    <property type="entry name" value="60S ribosomal protein L28"/>
    <property type="match status" value="1"/>
</dbReference>
<reference evidence="6 7" key="1">
    <citation type="submission" date="2015-01" db="EMBL/GenBank/DDBJ databases">
        <title>The Genome Sequence of Exophiala xenobiotica CBS118157.</title>
        <authorList>
            <consortium name="The Broad Institute Genomics Platform"/>
            <person name="Cuomo C."/>
            <person name="de Hoog S."/>
            <person name="Gorbushina A."/>
            <person name="Stielow B."/>
            <person name="Teixiera M."/>
            <person name="Abouelleil A."/>
            <person name="Chapman S.B."/>
            <person name="Priest M."/>
            <person name="Young S.K."/>
            <person name="Wortman J."/>
            <person name="Nusbaum C."/>
            <person name="Birren B."/>
        </authorList>
    </citation>
    <scope>NUCLEOTIDE SEQUENCE [LARGE SCALE GENOMIC DNA]</scope>
    <source>
        <strain evidence="6 7">CBS 118157</strain>
    </source>
</reference>
<dbReference type="Proteomes" id="UP000054342">
    <property type="component" value="Unassembled WGS sequence"/>
</dbReference>
<accession>A0A0D2FAA1</accession>
<dbReference type="InterPro" id="IPR029004">
    <property type="entry name" value="Ribosomal_eL28/Mak16"/>
</dbReference>
<evidence type="ECO:0000256" key="2">
    <source>
        <dbReference type="ARBA" id="ARBA00022980"/>
    </source>
</evidence>
<keyword evidence="7" id="KW-1185">Reference proteome</keyword>
<dbReference type="STRING" id="348802.A0A0D2FAA1"/>
<dbReference type="GO" id="GO:0006412">
    <property type="term" value="P:translation"/>
    <property type="evidence" value="ECO:0007669"/>
    <property type="project" value="InterPro"/>
</dbReference>
<feature type="compositionally biased region" description="Basic and acidic residues" evidence="4">
    <location>
        <begin position="133"/>
        <end position="152"/>
    </location>
</feature>
<comment type="similarity">
    <text evidence="1">Belongs to the eukaryotic ribosomal protein eL28 family.</text>
</comment>
<evidence type="ECO:0000256" key="1">
    <source>
        <dbReference type="ARBA" id="ARBA00007926"/>
    </source>
</evidence>
<dbReference type="InterPro" id="IPR002672">
    <property type="entry name" value="Ribosomal_eL28"/>
</dbReference>
<dbReference type="EMBL" id="KN847319">
    <property type="protein sequence ID" value="KIW56949.1"/>
    <property type="molecule type" value="Genomic_DNA"/>
</dbReference>
<dbReference type="GO" id="GO:0005840">
    <property type="term" value="C:ribosome"/>
    <property type="evidence" value="ECO:0007669"/>
    <property type="project" value="UniProtKB-KW"/>
</dbReference>
<organism evidence="6 7">
    <name type="scientific">Exophiala xenobiotica</name>
    <dbReference type="NCBI Taxonomy" id="348802"/>
    <lineage>
        <taxon>Eukaryota</taxon>
        <taxon>Fungi</taxon>
        <taxon>Dikarya</taxon>
        <taxon>Ascomycota</taxon>
        <taxon>Pezizomycotina</taxon>
        <taxon>Eurotiomycetes</taxon>
        <taxon>Chaetothyriomycetidae</taxon>
        <taxon>Chaetothyriales</taxon>
        <taxon>Herpotrichiellaceae</taxon>
        <taxon>Exophiala</taxon>
    </lineage>
</organism>
<evidence type="ECO:0000313" key="7">
    <source>
        <dbReference type="Proteomes" id="UP000054342"/>
    </source>
</evidence>
<dbReference type="GO" id="GO:1990904">
    <property type="term" value="C:ribonucleoprotein complex"/>
    <property type="evidence" value="ECO:0007669"/>
    <property type="project" value="UniProtKB-KW"/>
</dbReference>
<feature type="domain" description="Ribosomal eL28/Mak16" evidence="5">
    <location>
        <begin position="11"/>
        <end position="130"/>
    </location>
</feature>
<dbReference type="GO" id="GO:0003735">
    <property type="term" value="F:structural constituent of ribosome"/>
    <property type="evidence" value="ECO:0007669"/>
    <property type="project" value="InterPro"/>
</dbReference>
<keyword evidence="3" id="KW-0687">Ribonucleoprotein</keyword>
<dbReference type="OrthoDB" id="338850at2759"/>
<evidence type="ECO:0000256" key="4">
    <source>
        <dbReference type="SAM" id="MobiDB-lite"/>
    </source>
</evidence>
<feature type="region of interest" description="Disordered" evidence="4">
    <location>
        <begin position="73"/>
        <end position="95"/>
    </location>
</feature>
<dbReference type="Gene3D" id="3.30.390.110">
    <property type="match status" value="1"/>
</dbReference>
<name>A0A0D2FAA1_9EURO</name>
<gene>
    <name evidence="6" type="ORF">PV05_05560</name>
</gene>
<proteinExistence type="inferred from homology"/>
<evidence type="ECO:0000313" key="6">
    <source>
        <dbReference type="EMBL" id="KIW56949.1"/>
    </source>
</evidence>
<dbReference type="RefSeq" id="XP_013317533.1">
    <property type="nucleotide sequence ID" value="XM_013462079.1"/>
</dbReference>
<protein>
    <recommendedName>
        <fullName evidence="5">Ribosomal eL28/Mak16 domain-containing protein</fullName>
    </recommendedName>
</protein>